<feature type="region of interest" description="Disordered" evidence="7">
    <location>
        <begin position="1"/>
        <end position="48"/>
    </location>
</feature>
<evidence type="ECO:0000256" key="1">
    <source>
        <dbReference type="ARBA" id="ARBA00004123"/>
    </source>
</evidence>
<dbReference type="EMBL" id="JACMSC010000007">
    <property type="protein sequence ID" value="KAG6515326.1"/>
    <property type="molecule type" value="Genomic_DNA"/>
</dbReference>
<dbReference type="PANTHER" id="PTHR32467:SF97">
    <property type="entry name" value="ETHYLENE-RESPONSIVE TRANSCRIPTION FACTOR WRI1"/>
    <property type="match status" value="1"/>
</dbReference>
<feature type="compositionally biased region" description="Basic and acidic residues" evidence="7">
    <location>
        <begin position="29"/>
        <end position="44"/>
    </location>
</feature>
<comment type="similarity">
    <text evidence="6">Belongs to the AP2/ERF transcription factor family. AP2 subfamily.</text>
</comment>
<evidence type="ECO:0000256" key="5">
    <source>
        <dbReference type="ARBA" id="ARBA00023242"/>
    </source>
</evidence>
<keyword evidence="4" id="KW-0804">Transcription</keyword>
<sequence>MESSPSTPSSSLSNVFQVTKARKRRLSKKASDSEKEKKENLDNGKRKRSSFFRGVTRHRWTGRYEAHLWDKNPLQNKKGRQGAYDDEEAAARAYDLAALKYCGPETALNFPFDTYRKDYEEMQRMSKEEYVASLRRRSNGFSRGVSKYRGVARHHQKGRWEARIGVFGDKYRYLGTFSTQEDAARAYDRAAIQFRGPNAVTNFDISNYMNCQKVPATATNTPEAPPPEVNQDYYDSEEANAAAILMSLRTAMAVGKIG</sequence>
<reference evidence="9 10" key="1">
    <citation type="submission" date="2020-08" db="EMBL/GenBank/DDBJ databases">
        <title>Plant Genome Project.</title>
        <authorList>
            <person name="Zhang R.-G."/>
        </authorList>
    </citation>
    <scope>NUCLEOTIDE SEQUENCE [LARGE SCALE GENOMIC DNA]</scope>
    <source>
        <tissue evidence="9">Rhizome</tissue>
    </source>
</reference>
<dbReference type="Proteomes" id="UP000734854">
    <property type="component" value="Unassembled WGS sequence"/>
</dbReference>
<accession>A0A8J5LEB6</accession>
<evidence type="ECO:0000256" key="6">
    <source>
        <dbReference type="ARBA" id="ARBA00037973"/>
    </source>
</evidence>
<dbReference type="GO" id="GO:0003677">
    <property type="term" value="F:DNA binding"/>
    <property type="evidence" value="ECO:0007669"/>
    <property type="project" value="UniProtKB-KW"/>
</dbReference>
<dbReference type="PANTHER" id="PTHR32467">
    <property type="entry name" value="AP2-LIKE ETHYLENE-RESPONSIVE TRANSCRIPTION FACTOR"/>
    <property type="match status" value="1"/>
</dbReference>
<keyword evidence="2" id="KW-0805">Transcription regulation</keyword>
<keyword evidence="5" id="KW-0539">Nucleus</keyword>
<feature type="compositionally biased region" description="Low complexity" evidence="7">
    <location>
        <begin position="1"/>
        <end position="13"/>
    </location>
</feature>
<evidence type="ECO:0000256" key="4">
    <source>
        <dbReference type="ARBA" id="ARBA00023163"/>
    </source>
</evidence>
<keyword evidence="10" id="KW-1185">Reference proteome</keyword>
<dbReference type="PROSITE" id="PS51032">
    <property type="entry name" value="AP2_ERF"/>
    <property type="match status" value="2"/>
</dbReference>
<organism evidence="9 10">
    <name type="scientific">Zingiber officinale</name>
    <name type="common">Ginger</name>
    <name type="synonym">Amomum zingiber</name>
    <dbReference type="NCBI Taxonomy" id="94328"/>
    <lineage>
        <taxon>Eukaryota</taxon>
        <taxon>Viridiplantae</taxon>
        <taxon>Streptophyta</taxon>
        <taxon>Embryophyta</taxon>
        <taxon>Tracheophyta</taxon>
        <taxon>Spermatophyta</taxon>
        <taxon>Magnoliopsida</taxon>
        <taxon>Liliopsida</taxon>
        <taxon>Zingiberales</taxon>
        <taxon>Zingiberaceae</taxon>
        <taxon>Zingiber</taxon>
    </lineage>
</organism>
<feature type="domain" description="AP2/ERF" evidence="8">
    <location>
        <begin position="51"/>
        <end position="111"/>
    </location>
</feature>
<evidence type="ECO:0000256" key="3">
    <source>
        <dbReference type="ARBA" id="ARBA00023125"/>
    </source>
</evidence>
<evidence type="ECO:0000256" key="7">
    <source>
        <dbReference type="SAM" id="MobiDB-lite"/>
    </source>
</evidence>
<dbReference type="Gene3D" id="3.30.730.10">
    <property type="entry name" value="AP2/ERF domain"/>
    <property type="match status" value="2"/>
</dbReference>
<name>A0A8J5LEB6_ZINOF</name>
<dbReference type="SMART" id="SM00380">
    <property type="entry name" value="AP2"/>
    <property type="match status" value="2"/>
</dbReference>
<feature type="domain" description="AP2/ERF" evidence="8">
    <location>
        <begin position="147"/>
        <end position="204"/>
    </location>
</feature>
<dbReference type="GO" id="GO:0005634">
    <property type="term" value="C:nucleus"/>
    <property type="evidence" value="ECO:0007669"/>
    <property type="project" value="UniProtKB-SubCell"/>
</dbReference>
<evidence type="ECO:0000313" key="10">
    <source>
        <dbReference type="Proteomes" id="UP000734854"/>
    </source>
</evidence>
<proteinExistence type="inferred from homology"/>
<dbReference type="Pfam" id="PF00847">
    <property type="entry name" value="AP2"/>
    <property type="match status" value="1"/>
</dbReference>
<dbReference type="SUPFAM" id="SSF54171">
    <property type="entry name" value="DNA-binding domain"/>
    <property type="match status" value="2"/>
</dbReference>
<dbReference type="InterPro" id="IPR001471">
    <property type="entry name" value="AP2/ERF_dom"/>
</dbReference>
<dbReference type="GO" id="GO:0003700">
    <property type="term" value="F:DNA-binding transcription factor activity"/>
    <property type="evidence" value="ECO:0007669"/>
    <property type="project" value="InterPro"/>
</dbReference>
<dbReference type="AlphaFoldDB" id="A0A8J5LEB6"/>
<evidence type="ECO:0000313" key="9">
    <source>
        <dbReference type="EMBL" id="KAG6515326.1"/>
    </source>
</evidence>
<evidence type="ECO:0000259" key="8">
    <source>
        <dbReference type="PROSITE" id="PS51032"/>
    </source>
</evidence>
<keyword evidence="3" id="KW-0238">DNA-binding</keyword>
<dbReference type="CDD" id="cd00018">
    <property type="entry name" value="AP2"/>
    <property type="match status" value="1"/>
</dbReference>
<dbReference type="InterPro" id="IPR036955">
    <property type="entry name" value="AP2/ERF_dom_sf"/>
</dbReference>
<evidence type="ECO:0000256" key="2">
    <source>
        <dbReference type="ARBA" id="ARBA00023015"/>
    </source>
</evidence>
<gene>
    <name evidence="9" type="ORF">ZIOFF_025718</name>
</gene>
<comment type="caution">
    <text evidence="9">The sequence shown here is derived from an EMBL/GenBank/DDBJ whole genome shotgun (WGS) entry which is preliminary data.</text>
</comment>
<comment type="subcellular location">
    <subcellularLocation>
        <location evidence="1">Nucleus</location>
    </subcellularLocation>
</comment>
<dbReference type="PRINTS" id="PR00367">
    <property type="entry name" value="ETHRSPELEMNT"/>
</dbReference>
<protein>
    <recommendedName>
        <fullName evidence="8">AP2/ERF domain-containing protein</fullName>
    </recommendedName>
</protein>
<dbReference type="InterPro" id="IPR016177">
    <property type="entry name" value="DNA-bd_dom_sf"/>
</dbReference>